<dbReference type="EMBL" id="VOBL01000044">
    <property type="protein sequence ID" value="KAA0972755.1"/>
    <property type="molecule type" value="Genomic_DNA"/>
</dbReference>
<evidence type="ECO:0000256" key="4">
    <source>
        <dbReference type="ARBA" id="ARBA00022827"/>
    </source>
</evidence>
<evidence type="ECO:0000256" key="1">
    <source>
        <dbReference type="ARBA" id="ARBA00001974"/>
    </source>
</evidence>
<evidence type="ECO:0000256" key="2">
    <source>
        <dbReference type="ARBA" id="ARBA00009347"/>
    </source>
</evidence>
<dbReference type="GO" id="GO:0003995">
    <property type="term" value="F:acyl-CoA dehydrogenase activity"/>
    <property type="evidence" value="ECO:0007669"/>
    <property type="project" value="TreeGrafter"/>
</dbReference>
<dbReference type="InterPro" id="IPR009075">
    <property type="entry name" value="AcylCo_DH/oxidase_C"/>
</dbReference>
<organism evidence="7 8">
    <name type="scientific">Paeniglutamicibacter gangotriensis</name>
    <dbReference type="NCBI Taxonomy" id="254787"/>
    <lineage>
        <taxon>Bacteria</taxon>
        <taxon>Bacillati</taxon>
        <taxon>Actinomycetota</taxon>
        <taxon>Actinomycetes</taxon>
        <taxon>Micrococcales</taxon>
        <taxon>Micrococcaceae</taxon>
        <taxon>Paeniglutamicibacter</taxon>
    </lineage>
</organism>
<feature type="domain" description="Acyl-CoA dehydrogenase/oxidase C-terminal" evidence="6">
    <location>
        <begin position="241"/>
        <end position="361"/>
    </location>
</feature>
<dbReference type="SUPFAM" id="SSF47203">
    <property type="entry name" value="Acyl-CoA dehydrogenase C-terminal domain-like"/>
    <property type="match status" value="1"/>
</dbReference>
<comment type="caution">
    <text evidence="7">The sequence shown here is derived from an EMBL/GenBank/DDBJ whole genome shotgun (WGS) entry which is preliminary data.</text>
</comment>
<dbReference type="GO" id="GO:0050660">
    <property type="term" value="F:flavin adenine dinucleotide binding"/>
    <property type="evidence" value="ECO:0007669"/>
    <property type="project" value="InterPro"/>
</dbReference>
<proteinExistence type="inferred from homology"/>
<evidence type="ECO:0000256" key="3">
    <source>
        <dbReference type="ARBA" id="ARBA00022630"/>
    </source>
</evidence>
<dbReference type="InterPro" id="IPR037069">
    <property type="entry name" value="AcylCoA_DH/ox_N_sf"/>
</dbReference>
<accession>A0A5B0E3K5</accession>
<name>A0A5B0E3K5_9MICC</name>
<comment type="similarity">
    <text evidence="2">Belongs to the acyl-CoA dehydrogenase family.</text>
</comment>
<dbReference type="Proteomes" id="UP000323856">
    <property type="component" value="Unassembled WGS sequence"/>
</dbReference>
<dbReference type="GO" id="GO:0033539">
    <property type="term" value="P:fatty acid beta-oxidation using acyl-CoA dehydrogenase"/>
    <property type="evidence" value="ECO:0007669"/>
    <property type="project" value="TreeGrafter"/>
</dbReference>
<dbReference type="InterPro" id="IPR046373">
    <property type="entry name" value="Acyl-CoA_Oxase/DH_mid-dom_sf"/>
</dbReference>
<evidence type="ECO:0000313" key="8">
    <source>
        <dbReference type="Proteomes" id="UP000323856"/>
    </source>
</evidence>
<dbReference type="RefSeq" id="WP_149621149.1">
    <property type="nucleotide sequence ID" value="NZ_VOBL01000044.1"/>
</dbReference>
<sequence length="378" mass="40504">MSTSSIQSTLQAPNMEFALGEDEQSVVDLAAQIFAHLSDDERHVASVESGEAFDTILWEQIVEAGLLEALLPVAEDEPGMGMVGLALIAREQGRYLGRIPLVTTAVAALALAEFGGHQEVLENINEGTARVGVLLPEVRQRINGQASTDGWVLNGTLEFGYVVPGSTHLLVQFHCEGAELVALIEADRVGVDVDEFTGISNLQHAALSFDNVRVSGEDLIGAQRPAGEVVGWIRPRLLTAAAALTAGACEEAVRRTAAYTSEREQFGRPLSTNQGVAMRAADAHIDSVVTWLTTIDAAWQLDNAGEGELAAFTASWCAREGGFRAVHATQHLHGGMGADLDNHIHRFFVWVRELDVLWGSAGQVAEELAEVILPREGS</sequence>
<dbReference type="Pfam" id="PF00441">
    <property type="entry name" value="Acyl-CoA_dh_1"/>
    <property type="match status" value="1"/>
</dbReference>
<comment type="cofactor">
    <cofactor evidence="1">
        <name>FAD</name>
        <dbReference type="ChEBI" id="CHEBI:57692"/>
    </cofactor>
</comment>
<dbReference type="InterPro" id="IPR036250">
    <property type="entry name" value="AcylCo_DH-like_C"/>
</dbReference>
<keyword evidence="4" id="KW-0274">FAD</keyword>
<keyword evidence="3" id="KW-0285">Flavoprotein</keyword>
<evidence type="ECO:0000256" key="5">
    <source>
        <dbReference type="ARBA" id="ARBA00023002"/>
    </source>
</evidence>
<dbReference type="GO" id="GO:0005737">
    <property type="term" value="C:cytoplasm"/>
    <property type="evidence" value="ECO:0007669"/>
    <property type="project" value="TreeGrafter"/>
</dbReference>
<dbReference type="Gene3D" id="2.40.110.10">
    <property type="entry name" value="Butyryl-CoA Dehydrogenase, subunit A, domain 2"/>
    <property type="match status" value="1"/>
</dbReference>
<dbReference type="Gene3D" id="1.20.140.10">
    <property type="entry name" value="Butyryl-CoA Dehydrogenase, subunit A, domain 3"/>
    <property type="match status" value="1"/>
</dbReference>
<dbReference type="PANTHER" id="PTHR48083:SF2">
    <property type="entry name" value="MEDIUM-CHAIN SPECIFIC ACYL-COA DEHYDROGENASE, MITOCHONDRIAL"/>
    <property type="match status" value="1"/>
</dbReference>
<dbReference type="Gene3D" id="1.10.540.10">
    <property type="entry name" value="Acyl-CoA dehydrogenase/oxidase, N-terminal domain"/>
    <property type="match status" value="1"/>
</dbReference>
<dbReference type="PANTHER" id="PTHR48083">
    <property type="entry name" value="MEDIUM-CHAIN SPECIFIC ACYL-COA DEHYDROGENASE, MITOCHONDRIAL-RELATED"/>
    <property type="match status" value="1"/>
</dbReference>
<evidence type="ECO:0000313" key="7">
    <source>
        <dbReference type="EMBL" id="KAA0972755.1"/>
    </source>
</evidence>
<dbReference type="InterPro" id="IPR050741">
    <property type="entry name" value="Acyl-CoA_dehydrogenase"/>
</dbReference>
<protein>
    <submittedName>
        <fullName evidence="7">Acyl-CoA dehydrogenase</fullName>
    </submittedName>
</protein>
<evidence type="ECO:0000259" key="6">
    <source>
        <dbReference type="Pfam" id="PF00441"/>
    </source>
</evidence>
<reference evidence="7 8" key="1">
    <citation type="submission" date="2019-07" db="EMBL/GenBank/DDBJ databases">
        <title>Analysis of the biochemical properties, biological activity and biotechnological potential of siderophores and biosurfactants produced by Antarctic psychrotolerant bacteria.</title>
        <authorList>
            <person name="Styczynski M."/>
            <person name="Krucon T."/>
            <person name="Decewicz P."/>
            <person name="Dziewit L."/>
        </authorList>
    </citation>
    <scope>NUCLEOTIDE SEQUENCE [LARGE SCALE GENOMIC DNA]</scope>
    <source>
        <strain evidence="7 8">ANT_H27</strain>
    </source>
</reference>
<keyword evidence="5" id="KW-0560">Oxidoreductase</keyword>
<dbReference type="SUPFAM" id="SSF56645">
    <property type="entry name" value="Acyl-CoA dehydrogenase NM domain-like"/>
    <property type="match status" value="1"/>
</dbReference>
<dbReference type="AlphaFoldDB" id="A0A5B0E3K5"/>
<dbReference type="OrthoDB" id="7328575at2"/>
<gene>
    <name evidence="7" type="ORF">FQ154_20385</name>
</gene>
<dbReference type="InterPro" id="IPR009100">
    <property type="entry name" value="AcylCoA_DH/oxidase_NM_dom_sf"/>
</dbReference>